<protein>
    <submittedName>
        <fullName evidence="1">Uncharacterized protein</fullName>
    </submittedName>
</protein>
<evidence type="ECO:0000313" key="1">
    <source>
        <dbReference type="EMBL" id="SVB12231.1"/>
    </source>
</evidence>
<accession>A0A382BFF9</accession>
<dbReference type="AlphaFoldDB" id="A0A382BFF9"/>
<gene>
    <name evidence="1" type="ORF">METZ01_LOCUS165085</name>
</gene>
<dbReference type="EMBL" id="UINC01029466">
    <property type="protein sequence ID" value="SVB12231.1"/>
    <property type="molecule type" value="Genomic_DNA"/>
</dbReference>
<reference evidence="1" key="1">
    <citation type="submission" date="2018-05" db="EMBL/GenBank/DDBJ databases">
        <authorList>
            <person name="Lanie J.A."/>
            <person name="Ng W.-L."/>
            <person name="Kazmierczak K.M."/>
            <person name="Andrzejewski T.M."/>
            <person name="Davidsen T.M."/>
            <person name="Wayne K.J."/>
            <person name="Tettelin H."/>
            <person name="Glass J.I."/>
            <person name="Rusch D."/>
            <person name="Podicherti R."/>
            <person name="Tsui H.-C.T."/>
            <person name="Winkler M.E."/>
        </authorList>
    </citation>
    <scope>NUCLEOTIDE SEQUENCE</scope>
</reference>
<feature type="non-terminal residue" evidence="1">
    <location>
        <position position="47"/>
    </location>
</feature>
<sequence>MNLYLKTEKLDDIESVVANKEQQRLQDLLIFIAEYTNAESNISNALG</sequence>
<name>A0A382BFF9_9ZZZZ</name>
<organism evidence="1">
    <name type="scientific">marine metagenome</name>
    <dbReference type="NCBI Taxonomy" id="408172"/>
    <lineage>
        <taxon>unclassified sequences</taxon>
        <taxon>metagenomes</taxon>
        <taxon>ecological metagenomes</taxon>
    </lineage>
</organism>
<proteinExistence type="predicted"/>